<reference evidence="2 3" key="1">
    <citation type="journal article" date="2014" name="BMC Genomics">
        <title>Genome sequencing of four Aureobasidium pullulans varieties: biotechnological potential, stress tolerance, and description of new species.</title>
        <authorList>
            <person name="Gostin Ar C."/>
            <person name="Ohm R.A."/>
            <person name="Kogej T."/>
            <person name="Sonjak S."/>
            <person name="Turk M."/>
            <person name="Zajc J."/>
            <person name="Zalar P."/>
            <person name="Grube M."/>
            <person name="Sun H."/>
            <person name="Han J."/>
            <person name="Sharma A."/>
            <person name="Chiniquy J."/>
            <person name="Ngan C.Y."/>
            <person name="Lipzen A."/>
            <person name="Barry K."/>
            <person name="Grigoriev I.V."/>
            <person name="Gunde-Cimerman N."/>
        </authorList>
    </citation>
    <scope>NUCLEOTIDE SEQUENCE [LARGE SCALE GENOMIC DNA]</scope>
    <source>
        <strain evidence="2 3">EXF-2481</strain>
    </source>
</reference>
<dbReference type="RefSeq" id="XP_013340983.1">
    <property type="nucleotide sequence ID" value="XM_013485529.1"/>
</dbReference>
<organism evidence="2 3">
    <name type="scientific">Aureobasidium subglaciale (strain EXF-2481)</name>
    <name type="common">Aureobasidium pullulans var. subglaciale</name>
    <dbReference type="NCBI Taxonomy" id="1043005"/>
    <lineage>
        <taxon>Eukaryota</taxon>
        <taxon>Fungi</taxon>
        <taxon>Dikarya</taxon>
        <taxon>Ascomycota</taxon>
        <taxon>Pezizomycotina</taxon>
        <taxon>Dothideomycetes</taxon>
        <taxon>Dothideomycetidae</taxon>
        <taxon>Dothideales</taxon>
        <taxon>Saccotheciaceae</taxon>
        <taxon>Aureobasidium</taxon>
    </lineage>
</organism>
<gene>
    <name evidence="2" type="ORF">AUEXF2481DRAFT_42959</name>
</gene>
<feature type="chain" id="PRO_5001702869" description="Ecp2 effector protein domain-containing protein" evidence="1">
    <location>
        <begin position="21"/>
        <end position="187"/>
    </location>
</feature>
<dbReference type="EMBL" id="KL584770">
    <property type="protein sequence ID" value="KEQ92510.1"/>
    <property type="molecule type" value="Genomic_DNA"/>
</dbReference>
<evidence type="ECO:0000313" key="3">
    <source>
        <dbReference type="Proteomes" id="UP000030641"/>
    </source>
</evidence>
<sequence length="187" mass="20153">MHSTSIIAFLAISLAPTVSAFAGASVFACLNYANPISKSFNASFVVGGGSTYCMNNVGHDANMTVSQSGLTCASIGYVESNAGWGCLTEDSIWGLAYSALSKTGSTSSHWWWSTSDYNNVELKKQSRGTVVCDNKAVCSDTKINWPDQGPIYFIFFPEQSTTVMQSERPEGAVMIGQDLDKELQQQL</sequence>
<keyword evidence="3" id="KW-1185">Reference proteome</keyword>
<dbReference type="OrthoDB" id="3922330at2759"/>
<dbReference type="InParanoid" id="A0A074Y468"/>
<proteinExistence type="predicted"/>
<evidence type="ECO:0008006" key="4">
    <source>
        <dbReference type="Google" id="ProtNLM"/>
    </source>
</evidence>
<dbReference type="Proteomes" id="UP000030641">
    <property type="component" value="Unassembled WGS sequence"/>
</dbReference>
<dbReference type="OMA" id="DTSTWIL"/>
<accession>A0A074Y468</accession>
<keyword evidence="1" id="KW-0732">Signal</keyword>
<dbReference type="GeneID" id="25367275"/>
<protein>
    <recommendedName>
        <fullName evidence="4">Ecp2 effector protein domain-containing protein</fullName>
    </recommendedName>
</protein>
<dbReference type="AlphaFoldDB" id="A0A074Y468"/>
<feature type="signal peptide" evidence="1">
    <location>
        <begin position="1"/>
        <end position="20"/>
    </location>
</feature>
<dbReference type="HOGENOM" id="CLU_096847_0_0_1"/>
<evidence type="ECO:0000313" key="2">
    <source>
        <dbReference type="EMBL" id="KEQ92510.1"/>
    </source>
</evidence>
<evidence type="ECO:0000256" key="1">
    <source>
        <dbReference type="SAM" id="SignalP"/>
    </source>
</evidence>
<name>A0A074Y468_AURSE</name>